<dbReference type="EMBL" id="MLAK01000918">
    <property type="protein sequence ID" value="OHT01290.1"/>
    <property type="molecule type" value="Genomic_DNA"/>
</dbReference>
<dbReference type="GeneID" id="94842909"/>
<dbReference type="Proteomes" id="UP000179807">
    <property type="component" value="Unassembled WGS sequence"/>
</dbReference>
<feature type="compositionally biased region" description="Basic and acidic residues" evidence="1">
    <location>
        <begin position="455"/>
        <end position="466"/>
    </location>
</feature>
<evidence type="ECO:0000313" key="4">
    <source>
        <dbReference type="Proteomes" id="UP000179807"/>
    </source>
</evidence>
<evidence type="ECO:0000313" key="3">
    <source>
        <dbReference type="EMBL" id="OHT01290.1"/>
    </source>
</evidence>
<name>A0A1J4JRB4_9EUKA</name>
<keyword evidence="2" id="KW-1133">Transmembrane helix</keyword>
<comment type="caution">
    <text evidence="3">The sequence shown here is derived from an EMBL/GenBank/DDBJ whole genome shotgun (WGS) entry which is preliminary data.</text>
</comment>
<sequence>MNFFSRKSIIMFKSFSSIYVHAGQKIVITFPSRSETHLLFVRRYQWNEKANINNIYIRSVKKQNSSKTQENIITFKNDDNDFASLDIAIKPDSTLSIAVDGDVASVRFLFGTNAFDPLQTKNLLSNALTKQQQDDVSKELLVEVERSFRSEDPFLVMLLVFEKHFSSNFFHQFKPKFPKFIQNVLNTSLRRLPGDAQENLAKIIYFIDFRLSLGEKISEAAGIIFITIVNSICNNNSLLEEIKNMCYDSSNFISFQALFTFISNKSLIADSLLLPVSFLPVNNIDSIAVIYSYAVEKKLPIHYSYLNLFSSIVTEKELKMVFKPDQIFGLDEMDEKIIEKELSSVIFFEKQETIVQPRKPISFKPRKVSDLESDNSKSQPEQQNSHILPPVQPLVLPPLVRPSLSLSKSDELHKLNIPFVEPKRKFTKIFLENVSIKPTIQIEQETNKSDQSNEPNEKTEHDEKVASKKSFHLPNLDIYTKLQIAGLVLLFVILLLSSHVFLYL</sequence>
<gene>
    <name evidence="3" type="ORF">TRFO_31919</name>
</gene>
<evidence type="ECO:0000256" key="1">
    <source>
        <dbReference type="SAM" id="MobiDB-lite"/>
    </source>
</evidence>
<keyword evidence="4" id="KW-1185">Reference proteome</keyword>
<keyword evidence="2" id="KW-0472">Membrane</keyword>
<dbReference type="AlphaFoldDB" id="A0A1J4JRB4"/>
<proteinExistence type="predicted"/>
<keyword evidence="2" id="KW-0812">Transmembrane</keyword>
<feature type="region of interest" description="Disordered" evidence="1">
    <location>
        <begin position="442"/>
        <end position="466"/>
    </location>
</feature>
<protein>
    <submittedName>
        <fullName evidence="3">Uncharacterized protein</fullName>
    </submittedName>
</protein>
<accession>A0A1J4JRB4</accession>
<organism evidence="3 4">
    <name type="scientific">Tritrichomonas foetus</name>
    <dbReference type="NCBI Taxonomy" id="1144522"/>
    <lineage>
        <taxon>Eukaryota</taxon>
        <taxon>Metamonada</taxon>
        <taxon>Parabasalia</taxon>
        <taxon>Tritrichomonadida</taxon>
        <taxon>Tritrichomonadidae</taxon>
        <taxon>Tritrichomonas</taxon>
    </lineage>
</organism>
<evidence type="ECO:0000256" key="2">
    <source>
        <dbReference type="SAM" id="Phobius"/>
    </source>
</evidence>
<feature type="region of interest" description="Disordered" evidence="1">
    <location>
        <begin position="365"/>
        <end position="389"/>
    </location>
</feature>
<dbReference type="VEuPathDB" id="TrichDB:TRFO_31919"/>
<reference evidence="3" key="1">
    <citation type="submission" date="2016-10" db="EMBL/GenBank/DDBJ databases">
        <authorList>
            <person name="Benchimol M."/>
            <person name="Almeida L.G."/>
            <person name="Vasconcelos A.T."/>
            <person name="Perreira-Neves A."/>
            <person name="Rosa I.A."/>
            <person name="Tasca T."/>
            <person name="Bogo M.R."/>
            <person name="de Souza W."/>
        </authorList>
    </citation>
    <scope>NUCLEOTIDE SEQUENCE [LARGE SCALE GENOMIC DNA]</scope>
    <source>
        <strain evidence="3">K</strain>
    </source>
</reference>
<dbReference type="RefSeq" id="XP_068354426.1">
    <property type="nucleotide sequence ID" value="XM_068508205.1"/>
</dbReference>
<feature type="compositionally biased region" description="Polar residues" evidence="1">
    <location>
        <begin position="442"/>
        <end position="454"/>
    </location>
</feature>
<feature type="compositionally biased region" description="Polar residues" evidence="1">
    <location>
        <begin position="376"/>
        <end position="386"/>
    </location>
</feature>
<feature type="transmembrane region" description="Helical" evidence="2">
    <location>
        <begin position="484"/>
        <end position="503"/>
    </location>
</feature>